<dbReference type="PANTHER" id="PTHR46439">
    <property type="entry name" value="CYSTEINE-RICH MOTOR NEURON 1 PROTEIN"/>
    <property type="match status" value="1"/>
</dbReference>
<dbReference type="InParanoid" id="A0A3B1JLE4"/>
<evidence type="ECO:0000313" key="4">
    <source>
        <dbReference type="Proteomes" id="UP000018467"/>
    </source>
</evidence>
<dbReference type="Ensembl" id="ENSAMXT00000052203.1">
    <property type="protein sequence ID" value="ENSAMXP00000042650.1"/>
    <property type="gene ID" value="ENSAMXG00000030175.1"/>
</dbReference>
<dbReference type="AlphaFoldDB" id="A0A3B1JLE4"/>
<dbReference type="SMART" id="SM00214">
    <property type="entry name" value="VWC"/>
    <property type="match status" value="1"/>
</dbReference>
<protein>
    <recommendedName>
        <fullName evidence="2">VWFC domain-containing protein</fullName>
    </recommendedName>
</protein>
<dbReference type="InterPro" id="IPR001007">
    <property type="entry name" value="VWF_dom"/>
</dbReference>
<feature type="signal peptide" evidence="1">
    <location>
        <begin position="1"/>
        <end position="18"/>
    </location>
</feature>
<evidence type="ECO:0000313" key="3">
    <source>
        <dbReference type="Ensembl" id="ENSAMXP00000042650.1"/>
    </source>
</evidence>
<feature type="chain" id="PRO_5017276451" description="VWFC domain-containing protein" evidence="1">
    <location>
        <begin position="19"/>
        <end position="151"/>
    </location>
</feature>
<dbReference type="PROSITE" id="PS01208">
    <property type="entry name" value="VWFC_1"/>
    <property type="match status" value="1"/>
</dbReference>
<reference evidence="4" key="1">
    <citation type="submission" date="2013-03" db="EMBL/GenBank/DDBJ databases">
        <authorList>
            <person name="Jeffery W."/>
            <person name="Warren W."/>
            <person name="Wilson R.K."/>
        </authorList>
    </citation>
    <scope>NUCLEOTIDE SEQUENCE</scope>
    <source>
        <strain evidence="4">female</strain>
    </source>
</reference>
<reference evidence="3" key="3">
    <citation type="submission" date="2025-08" db="UniProtKB">
        <authorList>
            <consortium name="Ensembl"/>
        </authorList>
    </citation>
    <scope>IDENTIFICATION</scope>
</reference>
<keyword evidence="4" id="KW-1185">Reference proteome</keyword>
<dbReference type="Proteomes" id="UP000018467">
    <property type="component" value="Unassembled WGS sequence"/>
</dbReference>
<keyword evidence="1" id="KW-0732">Signal</keyword>
<accession>A0A3B1JLE4</accession>
<dbReference type="InterPro" id="IPR052624">
    <property type="entry name" value="CRIM1"/>
</dbReference>
<dbReference type="Pfam" id="PF00093">
    <property type="entry name" value="VWC"/>
    <property type="match status" value="1"/>
</dbReference>
<dbReference type="Bgee" id="ENSAMXG00000030175">
    <property type="expression patterns" value="Expressed in bone element and 8 other cell types or tissues"/>
</dbReference>
<proteinExistence type="predicted"/>
<sequence length="151" mass="16677">MLFLFLLIAFSRFSNLMSRQIINSCKEGDVTYLDNDIWKPEPCRLCVCDKGRVFCEEIRCEELKGCEQLHIPEGECCPVCEKFASAQGRIGEQRSRCSLEGPPGFDGEAGVPGLPGSAGPSGQPSLPGVSVLIIFSPSFSPQFRSQFIIYY</sequence>
<evidence type="ECO:0000259" key="2">
    <source>
        <dbReference type="PROSITE" id="PS50184"/>
    </source>
</evidence>
<reference evidence="4" key="2">
    <citation type="journal article" date="2014" name="Nat. Commun.">
        <title>The cavefish genome reveals candidate genes for eye loss.</title>
        <authorList>
            <person name="McGaugh S.E."/>
            <person name="Gross J.B."/>
            <person name="Aken B."/>
            <person name="Blin M."/>
            <person name="Borowsky R."/>
            <person name="Chalopin D."/>
            <person name="Hinaux H."/>
            <person name="Jeffery W.R."/>
            <person name="Keene A."/>
            <person name="Ma L."/>
            <person name="Minx P."/>
            <person name="Murphy D."/>
            <person name="O'Quin K.E."/>
            <person name="Retaux S."/>
            <person name="Rohner N."/>
            <person name="Searle S.M."/>
            <person name="Stahl B.A."/>
            <person name="Tabin C."/>
            <person name="Volff J.N."/>
            <person name="Yoshizawa M."/>
            <person name="Warren W.C."/>
        </authorList>
    </citation>
    <scope>NUCLEOTIDE SEQUENCE [LARGE SCALE GENOMIC DNA]</scope>
    <source>
        <strain evidence="4">female</strain>
    </source>
</reference>
<dbReference type="PROSITE" id="PS50184">
    <property type="entry name" value="VWFC_2"/>
    <property type="match status" value="1"/>
</dbReference>
<organism evidence="3 4">
    <name type="scientific">Astyanax mexicanus</name>
    <name type="common">Blind cave fish</name>
    <name type="synonym">Astyanax fasciatus mexicanus</name>
    <dbReference type="NCBI Taxonomy" id="7994"/>
    <lineage>
        <taxon>Eukaryota</taxon>
        <taxon>Metazoa</taxon>
        <taxon>Chordata</taxon>
        <taxon>Craniata</taxon>
        <taxon>Vertebrata</taxon>
        <taxon>Euteleostomi</taxon>
        <taxon>Actinopterygii</taxon>
        <taxon>Neopterygii</taxon>
        <taxon>Teleostei</taxon>
        <taxon>Ostariophysi</taxon>
        <taxon>Characiformes</taxon>
        <taxon>Characoidei</taxon>
        <taxon>Acestrorhamphidae</taxon>
        <taxon>Acestrorhamphinae</taxon>
        <taxon>Astyanax</taxon>
    </lineage>
</organism>
<feature type="domain" description="VWFC" evidence="2">
    <location>
        <begin position="23"/>
        <end position="81"/>
    </location>
</feature>
<dbReference type="SUPFAM" id="SSF57603">
    <property type="entry name" value="FnI-like domain"/>
    <property type="match status" value="1"/>
</dbReference>
<reference evidence="3" key="4">
    <citation type="submission" date="2025-09" db="UniProtKB">
        <authorList>
            <consortium name="Ensembl"/>
        </authorList>
    </citation>
    <scope>IDENTIFICATION</scope>
</reference>
<dbReference type="GeneTree" id="ENSGT00940000168325"/>
<dbReference type="STRING" id="7994.ENSAMXP00000042650"/>
<dbReference type="Gene3D" id="6.20.200.20">
    <property type="match status" value="1"/>
</dbReference>
<name>A0A3B1JLE4_ASTMX</name>
<evidence type="ECO:0000256" key="1">
    <source>
        <dbReference type="SAM" id="SignalP"/>
    </source>
</evidence>